<name>A0A0G4FH20_9ALVE</name>
<feature type="region of interest" description="Disordered" evidence="1">
    <location>
        <begin position="1"/>
        <end position="40"/>
    </location>
</feature>
<feature type="region of interest" description="Disordered" evidence="1">
    <location>
        <begin position="217"/>
        <end position="249"/>
    </location>
</feature>
<proteinExistence type="predicted"/>
<feature type="compositionally biased region" description="Polar residues" evidence="1">
    <location>
        <begin position="358"/>
        <end position="367"/>
    </location>
</feature>
<evidence type="ECO:0000256" key="1">
    <source>
        <dbReference type="SAM" id="MobiDB-lite"/>
    </source>
</evidence>
<organism evidence="2">
    <name type="scientific">Chromera velia CCMP2878</name>
    <dbReference type="NCBI Taxonomy" id="1169474"/>
    <lineage>
        <taxon>Eukaryota</taxon>
        <taxon>Sar</taxon>
        <taxon>Alveolata</taxon>
        <taxon>Colpodellida</taxon>
        <taxon>Chromeraceae</taxon>
        <taxon>Chromera</taxon>
    </lineage>
</organism>
<accession>A0A0G4FH20</accession>
<dbReference type="InterPro" id="IPR036322">
    <property type="entry name" value="WD40_repeat_dom_sf"/>
</dbReference>
<evidence type="ECO:0000313" key="2">
    <source>
        <dbReference type="EMBL" id="CEM12806.1"/>
    </source>
</evidence>
<dbReference type="EMBL" id="CDMZ01000370">
    <property type="protein sequence ID" value="CEM12806.1"/>
    <property type="molecule type" value="Genomic_DNA"/>
</dbReference>
<feature type="region of interest" description="Disordered" evidence="1">
    <location>
        <begin position="273"/>
        <end position="411"/>
    </location>
</feature>
<dbReference type="SUPFAM" id="SSF50978">
    <property type="entry name" value="WD40 repeat-like"/>
    <property type="match status" value="1"/>
</dbReference>
<dbReference type="InterPro" id="IPR015943">
    <property type="entry name" value="WD40/YVTN_repeat-like_dom_sf"/>
</dbReference>
<feature type="compositionally biased region" description="Basic and acidic residues" evidence="1">
    <location>
        <begin position="778"/>
        <end position="787"/>
    </location>
</feature>
<dbReference type="Gene3D" id="2.130.10.10">
    <property type="entry name" value="YVTN repeat-like/Quinoprotein amine dehydrogenase"/>
    <property type="match status" value="1"/>
</dbReference>
<feature type="compositionally biased region" description="Basic and acidic residues" evidence="1">
    <location>
        <begin position="1"/>
        <end position="38"/>
    </location>
</feature>
<dbReference type="AlphaFoldDB" id="A0A0G4FH20"/>
<feature type="compositionally biased region" description="Basic and acidic residues" evidence="1">
    <location>
        <begin position="799"/>
        <end position="816"/>
    </location>
</feature>
<sequence length="898" mass="95530">MMRSRMAKEERKRVISERARSGMREEESSPEARLKGLEHTGLITKRSVQFDTSPSDLKGDALQNLVAQTPRESVFSPSSPENVSPGVAGSAFFPVASTPTCPAAEKLPANHPVVTPQDMLEAQTARSSGVLLQPLFKELELAQQQIGEKRTLHLQPAVAKTRSCLYVTAMASQLETRRVALGFGDGHIAIYQAYRAFGKRDSGLHQTHVFRAALLGSDGPLRKGCKRPPSSSNRQQQQTQQHQQQNSDTSLVNVPTALSLPVSLTELRLKASGRTARGFKKKRAKTQQGERGGDDGKQKPRTGSFQNAGGEREVQRDASGVDGEESEAHTSVKSFGTSKNAEEENEQSETATEKIAAQTVTANTSNLPEKKISDDDEDTLPEAERRALEDMRRRGASGKGGTGPPPALPVKSDPADVVACLEENPLEFVRNILLAGFESGRVAMYRISQAFDLTIGVASGEGKEGVPFSRLVGTPLIQTDPGEEPLLRQHSHIHKGPVVSVEFVPSLGVVSVAGDGSIAAVDLTFRHLWQMNADGSSAPFHVACCDISSRLGLLAVASQCATVQIWDATTRKKRGEFPVCAAETLPVVTVAFVGKSHHAILSVLESGVVSIHSSAILDCLLTCRLPHLGGSVSCCYFDREVSQLVLCAKSLSFWTLEEYGGVPVVGRQLVGFSTTDTWEPSLAPEHTRKAKAPSGVQGKKGGQRSLNLSPSEFFDEGAVVGPHEGAGGGRQRGRTSAVADATRQTRNRAVTINSKRTWPEEGAAGEQTLVALSGMGGDAEKGEDREGGAGGGRKSPGSKAEDKKGGESGGYRRSEKEEEGDGNVVPGVKWPRTLSQGGGGVELHSAVSIGFGTGSGLVCVDSVGVATVWSLERGSLESSFFLCLPGEALPTKASTDVR</sequence>
<reference evidence="2" key="1">
    <citation type="submission" date="2014-11" db="EMBL/GenBank/DDBJ databases">
        <authorList>
            <person name="Otto D Thomas"/>
            <person name="Naeem Raeece"/>
        </authorList>
    </citation>
    <scope>NUCLEOTIDE SEQUENCE</scope>
</reference>
<feature type="region of interest" description="Disordered" evidence="1">
    <location>
        <begin position="680"/>
        <end position="829"/>
    </location>
</feature>
<feature type="compositionally biased region" description="Polar residues" evidence="1">
    <location>
        <begin position="742"/>
        <end position="756"/>
    </location>
</feature>
<gene>
    <name evidence="2" type="ORF">Cvel_17002</name>
</gene>
<feature type="compositionally biased region" description="Basic and acidic residues" evidence="1">
    <location>
        <begin position="382"/>
        <end position="393"/>
    </location>
</feature>
<feature type="compositionally biased region" description="Low complexity" evidence="1">
    <location>
        <begin position="235"/>
        <end position="245"/>
    </location>
</feature>
<protein>
    <submittedName>
        <fullName evidence="2">Uncharacterized protein</fullName>
    </submittedName>
</protein>
<dbReference type="VEuPathDB" id="CryptoDB:Cvel_17002"/>